<gene>
    <name evidence="1" type="ORF">ASPACDRAFT_63376</name>
</gene>
<dbReference type="GeneID" id="30977699"/>
<protein>
    <submittedName>
        <fullName evidence="1">Uncharacterized protein</fullName>
    </submittedName>
</protein>
<dbReference type="Proteomes" id="UP000184546">
    <property type="component" value="Unassembled WGS sequence"/>
</dbReference>
<evidence type="ECO:0000313" key="2">
    <source>
        <dbReference type="Proteomes" id="UP000184546"/>
    </source>
</evidence>
<dbReference type="VEuPathDB" id="FungiDB:ASPACDRAFT_63376"/>
<name>A0A1L9WJW7_ASPA1</name>
<reference evidence="2" key="1">
    <citation type="journal article" date="2017" name="Genome Biol.">
        <title>Comparative genomics reveals high biological diversity and specific adaptations in the industrially and medically important fungal genus Aspergillus.</title>
        <authorList>
            <person name="de Vries R.P."/>
            <person name="Riley R."/>
            <person name="Wiebenga A."/>
            <person name="Aguilar-Osorio G."/>
            <person name="Amillis S."/>
            <person name="Uchima C.A."/>
            <person name="Anderluh G."/>
            <person name="Asadollahi M."/>
            <person name="Askin M."/>
            <person name="Barry K."/>
            <person name="Battaglia E."/>
            <person name="Bayram O."/>
            <person name="Benocci T."/>
            <person name="Braus-Stromeyer S.A."/>
            <person name="Caldana C."/>
            <person name="Canovas D."/>
            <person name="Cerqueira G.C."/>
            <person name="Chen F."/>
            <person name="Chen W."/>
            <person name="Choi C."/>
            <person name="Clum A."/>
            <person name="Dos Santos R.A."/>
            <person name="Damasio A.R."/>
            <person name="Diallinas G."/>
            <person name="Emri T."/>
            <person name="Fekete E."/>
            <person name="Flipphi M."/>
            <person name="Freyberg S."/>
            <person name="Gallo A."/>
            <person name="Gournas C."/>
            <person name="Habgood R."/>
            <person name="Hainaut M."/>
            <person name="Harispe M.L."/>
            <person name="Henrissat B."/>
            <person name="Hilden K.S."/>
            <person name="Hope R."/>
            <person name="Hossain A."/>
            <person name="Karabika E."/>
            <person name="Karaffa L."/>
            <person name="Karanyi Z."/>
            <person name="Krasevec N."/>
            <person name="Kuo A."/>
            <person name="Kusch H."/>
            <person name="LaButti K."/>
            <person name="Lagendijk E.L."/>
            <person name="Lapidus A."/>
            <person name="Levasseur A."/>
            <person name="Lindquist E."/>
            <person name="Lipzen A."/>
            <person name="Logrieco A.F."/>
            <person name="MacCabe A."/>
            <person name="Maekelae M.R."/>
            <person name="Malavazi I."/>
            <person name="Melin P."/>
            <person name="Meyer V."/>
            <person name="Mielnichuk N."/>
            <person name="Miskei M."/>
            <person name="Molnar A.P."/>
            <person name="Mule G."/>
            <person name="Ngan C.Y."/>
            <person name="Orejas M."/>
            <person name="Orosz E."/>
            <person name="Ouedraogo J.P."/>
            <person name="Overkamp K.M."/>
            <person name="Park H.-S."/>
            <person name="Perrone G."/>
            <person name="Piumi F."/>
            <person name="Punt P.J."/>
            <person name="Ram A.F."/>
            <person name="Ramon A."/>
            <person name="Rauscher S."/>
            <person name="Record E."/>
            <person name="Riano-Pachon D.M."/>
            <person name="Robert V."/>
            <person name="Roehrig J."/>
            <person name="Ruller R."/>
            <person name="Salamov A."/>
            <person name="Salih N.S."/>
            <person name="Samson R.A."/>
            <person name="Sandor E."/>
            <person name="Sanguinetti M."/>
            <person name="Schuetze T."/>
            <person name="Sepcic K."/>
            <person name="Shelest E."/>
            <person name="Sherlock G."/>
            <person name="Sophianopoulou V."/>
            <person name="Squina F.M."/>
            <person name="Sun H."/>
            <person name="Susca A."/>
            <person name="Todd R.B."/>
            <person name="Tsang A."/>
            <person name="Unkles S.E."/>
            <person name="van de Wiele N."/>
            <person name="van Rossen-Uffink D."/>
            <person name="Oliveira J.V."/>
            <person name="Vesth T.C."/>
            <person name="Visser J."/>
            <person name="Yu J.-H."/>
            <person name="Zhou M."/>
            <person name="Andersen M.R."/>
            <person name="Archer D.B."/>
            <person name="Baker S.E."/>
            <person name="Benoit I."/>
            <person name="Brakhage A.A."/>
            <person name="Braus G.H."/>
            <person name="Fischer R."/>
            <person name="Frisvad J.C."/>
            <person name="Goldman G.H."/>
            <person name="Houbraken J."/>
            <person name="Oakley B."/>
            <person name="Pocsi I."/>
            <person name="Scazzocchio C."/>
            <person name="Seiboth B."/>
            <person name="vanKuyk P.A."/>
            <person name="Wortman J."/>
            <person name="Dyer P.S."/>
            <person name="Grigoriev I.V."/>
        </authorList>
    </citation>
    <scope>NUCLEOTIDE SEQUENCE [LARGE SCALE GENOMIC DNA]</scope>
    <source>
        <strain evidence="2">ATCC 16872 / CBS 172.66 / WB 5094</strain>
    </source>
</reference>
<dbReference type="RefSeq" id="XP_020052786.1">
    <property type="nucleotide sequence ID" value="XM_020203885.1"/>
</dbReference>
<sequence length="163" mass="18090">MSYHMESSTTTTTIKHNHHYVHNMLFPSSLLAYSHPEDSTSTCAILGDTDEDYIVPPDGGCDGVHFVRIPAFQVERRSPTSRDSELSHSLDQCPSDLYDGSAHLSQKGEEDILLEELDRGNDPDVLQSLLNDWQASDPLLTGARVEDPLSDQLVFGTVTIEVF</sequence>
<accession>A0A1L9WJW7</accession>
<keyword evidence="2" id="KW-1185">Reference proteome</keyword>
<proteinExistence type="predicted"/>
<organism evidence="1 2">
    <name type="scientific">Aspergillus aculeatus (strain ATCC 16872 / CBS 172.66 / WB 5094)</name>
    <dbReference type="NCBI Taxonomy" id="690307"/>
    <lineage>
        <taxon>Eukaryota</taxon>
        <taxon>Fungi</taxon>
        <taxon>Dikarya</taxon>
        <taxon>Ascomycota</taxon>
        <taxon>Pezizomycotina</taxon>
        <taxon>Eurotiomycetes</taxon>
        <taxon>Eurotiomycetidae</taxon>
        <taxon>Eurotiales</taxon>
        <taxon>Aspergillaceae</taxon>
        <taxon>Aspergillus</taxon>
        <taxon>Aspergillus subgen. Circumdati</taxon>
    </lineage>
</organism>
<dbReference type="EMBL" id="KV878985">
    <property type="protein sequence ID" value="OJJ96446.1"/>
    <property type="molecule type" value="Genomic_DNA"/>
</dbReference>
<evidence type="ECO:0000313" key="1">
    <source>
        <dbReference type="EMBL" id="OJJ96446.1"/>
    </source>
</evidence>
<dbReference type="AlphaFoldDB" id="A0A1L9WJW7"/>